<evidence type="ECO:0000313" key="14">
    <source>
        <dbReference type="EnsemblMetazoa" id="KAF7487664.1"/>
    </source>
</evidence>
<dbReference type="GO" id="GO:0005524">
    <property type="term" value="F:ATP binding"/>
    <property type="evidence" value="ECO:0007669"/>
    <property type="project" value="UniProtKB-UniRule"/>
</dbReference>
<organism evidence="13">
    <name type="scientific">Sarcoptes scabiei</name>
    <name type="common">Itch mite</name>
    <name type="synonym">Acarus scabiei</name>
    <dbReference type="NCBI Taxonomy" id="52283"/>
    <lineage>
        <taxon>Eukaryota</taxon>
        <taxon>Metazoa</taxon>
        <taxon>Ecdysozoa</taxon>
        <taxon>Arthropoda</taxon>
        <taxon>Chelicerata</taxon>
        <taxon>Arachnida</taxon>
        <taxon>Acari</taxon>
        <taxon>Acariformes</taxon>
        <taxon>Sarcoptiformes</taxon>
        <taxon>Astigmata</taxon>
        <taxon>Psoroptidia</taxon>
        <taxon>Sarcoptoidea</taxon>
        <taxon>Sarcoptidae</taxon>
        <taxon>Sarcoptinae</taxon>
        <taxon>Sarcoptes</taxon>
    </lineage>
</organism>
<evidence type="ECO:0000256" key="7">
    <source>
        <dbReference type="ARBA" id="ARBA00022840"/>
    </source>
</evidence>
<sequence>MASRESSLGCRCKPRRFNKLNEIDDYLRKSRPPNRFAVNSKSNRNLSKTSKTKKKRLDKNKIDSISSDHHRHHNLNLLPPLKDKKVTNRFGFTYSIRLYRKYPLEFNQQSELRLKEMNLVDKINKDNNRENNQREILSKEKLSEESKQNSIEVEKKIQEIQPDVDNDKVDDKDSKSVINSNRNTRDIGVSKFFSISKKSESKSNDYDEKWIQSKQQQRQQSQEDRIVNNSDVPDASKPIDEHLFAREAVEDFNQSLSKVVGTGGNQNISSASFQEPKTNDYKLNDLFENPSNNDEIIDEIKLIDLVNPKAVKTQQSRTIELNKQSTILKNSNADNKSTKDNQSNQSNKLDLANEISNKSKQSIGNPTKKLSKFNSTTNKYLSYQNKNLYSNQSLTKNYFSYHLGNHSNSNQPSPLIPSHQNHRQQMHSSIEKYEKIAKIGEGSYGIVFKCRNRDNGQLVAIKKYVETEDDPLIKKIAMREIKMLKQLKHPNLINLIEVFRRKRKLHLVFEYCELTVLDILEKYPRGVPETIIKRILWQTINAVNFCHKHNCIHRDVKPENILLTRECIVKLCDFGFARTLIPDENYTDYVATRWYRAPELLVGDTNYGPAVDVWAIGCVAAELMRGEALWPGKSDVDQLFLIRKTLGDLLPRHITIFSTNEFFAGVTIPEPDSIETLEQKIPKHINQAGLDFLYRTLHKDPSQRATCEQLLQFNYFNNVKIPDLCIYSKGNTSNDNSNDLQQQKQQQQQRKISITSSNKSFRSPTDLNLGENIRTNFPHNQQQQQQQQQQQSINLPQISPKIPTPSSSSARKSLLSDESINLFNLKKSLRTDSKINELSSTSMISKKQSNTTLTSNNLSNLPGKISFNSTLLGGGGTTPVKFSDFDFDYEGKMADLMNENKSGDVFNMFGASGNKASFELSNSSAITLGNNNSNNNHPFIESDHRASITRSKVFEHLPNI</sequence>
<dbReference type="GO" id="GO:0005634">
    <property type="term" value="C:nucleus"/>
    <property type="evidence" value="ECO:0007669"/>
    <property type="project" value="TreeGrafter"/>
</dbReference>
<reference evidence="13" key="2">
    <citation type="submission" date="2020-01" db="EMBL/GenBank/DDBJ databases">
        <authorList>
            <person name="Korhonen P.K.K."/>
            <person name="Guangxu M.G."/>
            <person name="Wang T.W."/>
            <person name="Stroehlein A.J.S."/>
            <person name="Young N.D."/>
            <person name="Ang C.-S.A."/>
            <person name="Fernando D.W.F."/>
            <person name="Lu H.L."/>
            <person name="Taylor S.T."/>
            <person name="Ehtesham M.E.M."/>
            <person name="Najaraj S.H.N."/>
            <person name="Harsha G.H.G."/>
            <person name="Madugundu A.M."/>
            <person name="Renuse S.R."/>
            <person name="Holt D.H."/>
            <person name="Pandey A.P."/>
            <person name="Papenfuss A.P."/>
            <person name="Gasser R.B.G."/>
            <person name="Fischer K.F."/>
        </authorList>
    </citation>
    <scope>NUCLEOTIDE SEQUENCE</scope>
    <source>
        <strain evidence="13">SSS_KF_BRIS2020</strain>
    </source>
</reference>
<dbReference type="PROSITE" id="PS50011">
    <property type="entry name" value="PROTEIN_KINASE_DOM"/>
    <property type="match status" value="1"/>
</dbReference>
<evidence type="ECO:0000256" key="8">
    <source>
        <dbReference type="ARBA" id="ARBA00047811"/>
    </source>
</evidence>
<dbReference type="FunFam" id="1.10.510.10:FF:000624">
    <property type="entry name" value="Mitogen-activated protein kinase"/>
    <property type="match status" value="1"/>
</dbReference>
<accession>A0A834VA56</accession>
<evidence type="ECO:0000256" key="2">
    <source>
        <dbReference type="ARBA" id="ARBA00012425"/>
    </source>
</evidence>
<dbReference type="SMART" id="SM00220">
    <property type="entry name" value="S_TKc"/>
    <property type="match status" value="1"/>
</dbReference>
<reference evidence="15" key="1">
    <citation type="journal article" date="2020" name="PLoS Negl. Trop. Dis.">
        <title>High-quality nuclear genome for Sarcoptes scabiei-A critical resource for a neglected parasite.</title>
        <authorList>
            <person name="Korhonen P.K."/>
            <person name="Gasser R.B."/>
            <person name="Ma G."/>
            <person name="Wang T."/>
            <person name="Stroehlein A.J."/>
            <person name="Young N.D."/>
            <person name="Ang C.S."/>
            <person name="Fernando D.D."/>
            <person name="Lu H.C."/>
            <person name="Taylor S."/>
            <person name="Reynolds S.L."/>
            <person name="Mofiz E."/>
            <person name="Najaraj S.H."/>
            <person name="Gowda H."/>
            <person name="Madugundu A."/>
            <person name="Renuse S."/>
            <person name="Holt D."/>
            <person name="Pandey A."/>
            <person name="Papenfuss A.T."/>
            <person name="Fischer K."/>
        </authorList>
    </citation>
    <scope>NUCLEOTIDE SEQUENCE [LARGE SCALE GENOMIC DNA]</scope>
</reference>
<dbReference type="FunFam" id="3.30.200.20:FF:000049">
    <property type="entry name" value="cyclin-dependent kinase-like 1 isoform X1"/>
    <property type="match status" value="1"/>
</dbReference>
<dbReference type="Proteomes" id="UP000070412">
    <property type="component" value="Unassembled WGS sequence"/>
</dbReference>
<dbReference type="OrthoDB" id="548217at2759"/>
<keyword evidence="3" id="KW-0723">Serine/threonine-protein kinase</keyword>
<dbReference type="InterPro" id="IPR017441">
    <property type="entry name" value="Protein_kinase_ATP_BS"/>
</dbReference>
<dbReference type="PROSITE" id="PS00107">
    <property type="entry name" value="PROTEIN_KINASE_ATP"/>
    <property type="match status" value="1"/>
</dbReference>
<dbReference type="PANTHER" id="PTHR24056">
    <property type="entry name" value="CELL DIVISION PROTEIN KINASE"/>
    <property type="match status" value="1"/>
</dbReference>
<feature type="domain" description="Protein kinase" evidence="12">
    <location>
        <begin position="433"/>
        <end position="716"/>
    </location>
</feature>
<evidence type="ECO:0000313" key="13">
    <source>
        <dbReference type="EMBL" id="KAF7487664.1"/>
    </source>
</evidence>
<gene>
    <name evidence="13" type="ORF">SSS_8870</name>
</gene>
<dbReference type="EnsemblMetazoa" id="SSS_8870s_mrna">
    <property type="protein sequence ID" value="KAF7487664.1"/>
    <property type="gene ID" value="SSS_8870"/>
</dbReference>
<evidence type="ECO:0000313" key="15">
    <source>
        <dbReference type="Proteomes" id="UP000070412"/>
    </source>
</evidence>
<dbReference type="SUPFAM" id="SSF56112">
    <property type="entry name" value="Protein kinase-like (PK-like)"/>
    <property type="match status" value="1"/>
</dbReference>
<evidence type="ECO:0000256" key="11">
    <source>
        <dbReference type="SAM" id="MobiDB-lite"/>
    </source>
</evidence>
<feature type="binding site" evidence="10">
    <location>
        <position position="463"/>
    </location>
    <ligand>
        <name>ATP</name>
        <dbReference type="ChEBI" id="CHEBI:30616"/>
    </ligand>
</feature>
<evidence type="ECO:0000256" key="1">
    <source>
        <dbReference type="ARBA" id="ARBA00006485"/>
    </source>
</evidence>
<dbReference type="PROSITE" id="PS00108">
    <property type="entry name" value="PROTEIN_KINASE_ST"/>
    <property type="match status" value="1"/>
</dbReference>
<dbReference type="InterPro" id="IPR011009">
    <property type="entry name" value="Kinase-like_dom_sf"/>
</dbReference>
<feature type="region of interest" description="Disordered" evidence="11">
    <location>
        <begin position="734"/>
        <end position="773"/>
    </location>
</feature>
<dbReference type="Gene3D" id="1.10.510.10">
    <property type="entry name" value="Transferase(Phosphotransferase) domain 1"/>
    <property type="match status" value="1"/>
</dbReference>
<dbReference type="EC" id="2.7.11.22" evidence="2"/>
<keyword evidence="15" id="KW-1185">Reference proteome</keyword>
<protein>
    <recommendedName>
        <fullName evidence="2">cyclin-dependent kinase</fullName>
        <ecNumber evidence="2">2.7.11.22</ecNumber>
    </recommendedName>
</protein>
<comment type="catalytic activity">
    <reaction evidence="9">
        <text>L-seryl-[protein] + ATP = O-phospho-L-seryl-[protein] + ADP + H(+)</text>
        <dbReference type="Rhea" id="RHEA:17989"/>
        <dbReference type="Rhea" id="RHEA-COMP:9863"/>
        <dbReference type="Rhea" id="RHEA-COMP:11604"/>
        <dbReference type="ChEBI" id="CHEBI:15378"/>
        <dbReference type="ChEBI" id="CHEBI:29999"/>
        <dbReference type="ChEBI" id="CHEBI:30616"/>
        <dbReference type="ChEBI" id="CHEBI:83421"/>
        <dbReference type="ChEBI" id="CHEBI:456216"/>
        <dbReference type="EC" id="2.7.11.22"/>
    </reaction>
</comment>
<comment type="similarity">
    <text evidence="1">Belongs to the protein kinase superfamily. CMGC Ser/Thr protein kinase family. CDC2/CDKX subfamily.</text>
</comment>
<evidence type="ECO:0000259" key="12">
    <source>
        <dbReference type="PROSITE" id="PS50011"/>
    </source>
</evidence>
<evidence type="ECO:0000256" key="3">
    <source>
        <dbReference type="ARBA" id="ARBA00022527"/>
    </source>
</evidence>
<feature type="region of interest" description="Disordered" evidence="11">
    <location>
        <begin position="155"/>
        <end position="181"/>
    </location>
</feature>
<evidence type="ECO:0000256" key="10">
    <source>
        <dbReference type="PROSITE-ProRule" id="PRU10141"/>
    </source>
</evidence>
<evidence type="ECO:0000256" key="9">
    <source>
        <dbReference type="ARBA" id="ARBA00048367"/>
    </source>
</evidence>
<feature type="compositionally biased region" description="Polar residues" evidence="11">
    <location>
        <begin position="750"/>
        <end position="766"/>
    </location>
</feature>
<proteinExistence type="inferred from homology"/>
<dbReference type="InterPro" id="IPR008271">
    <property type="entry name" value="Ser/Thr_kinase_AS"/>
</dbReference>
<dbReference type="Pfam" id="PF00069">
    <property type="entry name" value="Pkinase"/>
    <property type="match status" value="1"/>
</dbReference>
<dbReference type="InterPro" id="IPR050108">
    <property type="entry name" value="CDK"/>
</dbReference>
<dbReference type="Gene3D" id="3.30.200.20">
    <property type="entry name" value="Phosphorylase Kinase, domain 1"/>
    <property type="match status" value="1"/>
</dbReference>
<keyword evidence="4" id="KW-0808">Transferase</keyword>
<evidence type="ECO:0000256" key="4">
    <source>
        <dbReference type="ARBA" id="ARBA00022679"/>
    </source>
</evidence>
<reference evidence="14" key="3">
    <citation type="submission" date="2022-06" db="UniProtKB">
        <authorList>
            <consortium name="EnsemblMetazoa"/>
        </authorList>
    </citation>
    <scope>IDENTIFICATION</scope>
</reference>
<feature type="region of interest" description="Disordered" evidence="11">
    <location>
        <begin position="204"/>
        <end position="237"/>
    </location>
</feature>
<keyword evidence="7 10" id="KW-0067">ATP-binding</keyword>
<comment type="catalytic activity">
    <reaction evidence="8">
        <text>L-threonyl-[protein] + ATP = O-phospho-L-threonyl-[protein] + ADP + H(+)</text>
        <dbReference type="Rhea" id="RHEA:46608"/>
        <dbReference type="Rhea" id="RHEA-COMP:11060"/>
        <dbReference type="Rhea" id="RHEA-COMP:11605"/>
        <dbReference type="ChEBI" id="CHEBI:15378"/>
        <dbReference type="ChEBI" id="CHEBI:30013"/>
        <dbReference type="ChEBI" id="CHEBI:30616"/>
        <dbReference type="ChEBI" id="CHEBI:61977"/>
        <dbReference type="ChEBI" id="CHEBI:456216"/>
        <dbReference type="EC" id="2.7.11.22"/>
    </reaction>
</comment>
<name>A0A834VA56_SARSC</name>
<feature type="region of interest" description="Disordered" evidence="11">
    <location>
        <begin position="30"/>
        <end position="80"/>
    </location>
</feature>
<feature type="compositionally biased region" description="Low complexity" evidence="11">
    <location>
        <begin position="39"/>
        <end position="49"/>
    </location>
</feature>
<dbReference type="InterPro" id="IPR000719">
    <property type="entry name" value="Prot_kinase_dom"/>
</dbReference>
<dbReference type="EMBL" id="WVUK01000066">
    <property type="protein sequence ID" value="KAF7487664.1"/>
    <property type="molecule type" value="Genomic_DNA"/>
</dbReference>
<dbReference type="AlphaFoldDB" id="A0A834VA56"/>
<dbReference type="CDD" id="cd07847">
    <property type="entry name" value="STKc_CDKL1_4"/>
    <property type="match status" value="1"/>
</dbReference>
<dbReference type="GO" id="GO:0004693">
    <property type="term" value="F:cyclin-dependent protein serine/threonine kinase activity"/>
    <property type="evidence" value="ECO:0007669"/>
    <property type="project" value="UniProtKB-EC"/>
</dbReference>
<dbReference type="PANTHER" id="PTHR24056:SF222">
    <property type="entry name" value="CYCLIN-DEPENDENT KINASE-LIKE 1"/>
    <property type="match status" value="1"/>
</dbReference>
<evidence type="ECO:0000256" key="6">
    <source>
        <dbReference type="ARBA" id="ARBA00022777"/>
    </source>
</evidence>
<feature type="compositionally biased region" description="Basic and acidic residues" evidence="11">
    <location>
        <begin position="165"/>
        <end position="175"/>
    </location>
</feature>
<keyword evidence="5 10" id="KW-0547">Nucleotide-binding</keyword>
<feature type="compositionally biased region" description="Basic and acidic residues" evidence="11">
    <location>
        <begin position="59"/>
        <end position="68"/>
    </location>
</feature>
<keyword evidence="6 13" id="KW-0418">Kinase</keyword>
<evidence type="ECO:0000256" key="5">
    <source>
        <dbReference type="ARBA" id="ARBA00022741"/>
    </source>
</evidence>